<evidence type="ECO:0000313" key="1">
    <source>
        <dbReference type="EMBL" id="OPF80487.1"/>
    </source>
</evidence>
<comment type="caution">
    <text evidence="1">The sequence shown here is derived from an EMBL/GenBank/DDBJ whole genome shotgun (WGS) entry which is preliminary data.</text>
</comment>
<dbReference type="Pfam" id="PF01904">
    <property type="entry name" value="DUF72"/>
    <property type="match status" value="1"/>
</dbReference>
<organism evidence="1 2">
    <name type="scientific">Streptomyces antioxidans</name>
    <dbReference type="NCBI Taxonomy" id="1507734"/>
    <lineage>
        <taxon>Bacteria</taxon>
        <taxon>Bacillati</taxon>
        <taxon>Actinomycetota</taxon>
        <taxon>Actinomycetes</taxon>
        <taxon>Kitasatosporales</taxon>
        <taxon>Streptomycetaceae</taxon>
        <taxon>Streptomyces</taxon>
    </lineage>
</organism>
<keyword evidence="2" id="KW-1185">Reference proteome</keyword>
<dbReference type="SUPFAM" id="SSF117396">
    <property type="entry name" value="TM1631-like"/>
    <property type="match status" value="1"/>
</dbReference>
<reference evidence="1" key="1">
    <citation type="submission" date="2016-12" db="EMBL/GenBank/DDBJ databases">
        <title>Genome sequence of Streptomyces antioxidans MUSC 164.</title>
        <authorList>
            <person name="Lee L.-H."/>
            <person name="Ser H.-L."/>
        </authorList>
    </citation>
    <scope>NUCLEOTIDE SEQUENCE [LARGE SCALE GENOMIC DNA]</scope>
    <source>
        <strain evidence="1">MUSC 164</strain>
    </source>
</reference>
<accession>A0A1V4D7D2</accession>
<name>A0A1V4D7D2_9ACTN</name>
<protein>
    <submittedName>
        <fullName evidence="1">Uncharacterized protein</fullName>
    </submittedName>
</protein>
<sequence>MSVVAVDMTQNLPTSLPPATLVTSPRLAVARFQGRNDAWRTGAKEERFRYTYATEELTVWIPRLHATAEQADEVNALFSTCCESCSNGAAAPDSPWPSRPTDLFRPLQRDHCHGAAFGGVRPHICEDPALSDWADGGVCWHLPQGAPGGGLGKWGHTDPLVSGELVIQTSFLVPVTRART</sequence>
<dbReference type="Proteomes" id="UP000033615">
    <property type="component" value="Unassembled WGS sequence"/>
</dbReference>
<proteinExistence type="predicted"/>
<dbReference type="InterPro" id="IPR036520">
    <property type="entry name" value="UPF0759_sf"/>
</dbReference>
<dbReference type="InterPro" id="IPR002763">
    <property type="entry name" value="DUF72"/>
</dbReference>
<dbReference type="EMBL" id="LAKD02000030">
    <property type="protein sequence ID" value="OPF80487.1"/>
    <property type="molecule type" value="Genomic_DNA"/>
</dbReference>
<evidence type="ECO:0000313" key="2">
    <source>
        <dbReference type="Proteomes" id="UP000033615"/>
    </source>
</evidence>
<dbReference type="Gene3D" id="3.20.20.410">
    <property type="entry name" value="Protein of unknown function UPF0759"/>
    <property type="match status" value="1"/>
</dbReference>
<dbReference type="AlphaFoldDB" id="A0A1V4D7D2"/>
<gene>
    <name evidence="1" type="ORF">VT50_0212515</name>
</gene>